<keyword evidence="3" id="KW-1185">Reference proteome</keyword>
<dbReference type="Proteomes" id="UP000297014">
    <property type="component" value="Unassembled WGS sequence"/>
</dbReference>
<reference evidence="1 3" key="1">
    <citation type="journal article" date="2014" name="Genome Announc.">
        <title>Draft Genome Sequence of Bacillus alcalophilus AV1934, a Classic Alkaliphile Isolated from Human Feces in 1934.</title>
        <authorList>
            <person name="Attie O."/>
            <person name="Jayaprakash A."/>
            <person name="Shah H."/>
            <person name="Paulsen I.T."/>
            <person name="Morino M."/>
            <person name="Takahashi Y."/>
            <person name="Narumi I."/>
            <person name="Sachidanandam R."/>
            <person name="Satoh K."/>
            <person name="Ito M."/>
            <person name="Krulwich T.A."/>
        </authorList>
    </citation>
    <scope>NUCLEOTIDE SEQUENCE [LARGE SCALE GENOMIC DNA]</scope>
    <source>
        <strain evidence="1 3">AV1934</strain>
    </source>
</reference>
<dbReference type="Pfam" id="PF12686">
    <property type="entry name" value="DUF3800"/>
    <property type="match status" value="1"/>
</dbReference>
<dbReference type="EMBL" id="JALP01000168">
    <property type="protein sequence ID" value="THG90172.1"/>
    <property type="molecule type" value="Genomic_DNA"/>
</dbReference>
<sequence length="382" mass="43633">MTNIRRNDPCICGSGLKYKKCCFFHEGHYTVFVDEAGNSGSNYLDLDQPFYVVGGWIVPNARLRDTTLIANVAHTLKVEGELKGTNLTGNKRNQAYFSNFFNQLWEIGCRQTVVVAEKKYCIAAKIIETFLDPLYNKKVNNRYTYDNLLKKRLAEKVYRLPFGVLEEFAKAYRILEPEQMEGSLKSICEALRDARETDLADKLSGALSTIEDNTSSEKSSHTFLPNNAGASLNVPAFISFITILEKYASAKNHRLSIIHDKTKAYERGYAELYRLYSQPDRFEFPLTDGSSLLMGFSHLKNICFKESKESPWIQSADVLISGLNRFLKAVYKDEFVNPELLELGKYVSPAIFDNIYKRGDSVCSNEIRKKIRDVIQETNIYR</sequence>
<dbReference type="SUPFAM" id="SSF103642">
    <property type="entry name" value="Sec-C motif"/>
    <property type="match status" value="1"/>
</dbReference>
<dbReference type="InterPro" id="IPR024524">
    <property type="entry name" value="DUF3800"/>
</dbReference>
<reference evidence="2 4" key="2">
    <citation type="submission" date="2014-01" db="EMBL/GenBank/DDBJ databases">
        <title>Draft genome sequencing of Bacillus alcalophilus CGMCC 1.3604.</title>
        <authorList>
            <person name="Yang J."/>
            <person name="Diao L."/>
            <person name="Yang S."/>
        </authorList>
    </citation>
    <scope>NUCLEOTIDE SEQUENCE [LARGE SCALE GENOMIC DNA]</scope>
    <source>
        <strain evidence="2 4">CGMCC 1.3604</strain>
    </source>
</reference>
<dbReference type="AlphaFoldDB" id="A0A094WK75"/>
<dbReference type="InterPro" id="IPR004027">
    <property type="entry name" value="SEC_C_motif"/>
</dbReference>
<evidence type="ECO:0000313" key="3">
    <source>
        <dbReference type="Proteomes" id="UP000002754"/>
    </source>
</evidence>
<dbReference type="Proteomes" id="UP000002754">
    <property type="component" value="Unassembled WGS sequence"/>
</dbReference>
<dbReference type="eggNOG" id="ENOG5030D33">
    <property type="taxonomic scope" value="Bacteria"/>
</dbReference>
<accession>A0A094WK75</accession>
<comment type="caution">
    <text evidence="1">The sequence shown here is derived from an EMBL/GenBank/DDBJ whole genome shotgun (WGS) entry which is preliminary data.</text>
</comment>
<protein>
    <submittedName>
        <fullName evidence="1">Uncharacterized protein</fullName>
    </submittedName>
</protein>
<dbReference type="Pfam" id="PF02810">
    <property type="entry name" value="SEC-C"/>
    <property type="match status" value="1"/>
</dbReference>
<gene>
    <name evidence="2" type="ORF">AJ85_12285</name>
    <name evidence="1" type="ORF">BALCAV_0216685</name>
</gene>
<dbReference type="Gene3D" id="3.10.450.50">
    <property type="match status" value="1"/>
</dbReference>
<evidence type="ECO:0000313" key="2">
    <source>
        <dbReference type="EMBL" id="THG90172.1"/>
    </source>
</evidence>
<organism evidence="1 3">
    <name type="scientific">Alkalihalobacillus alcalophilus ATCC 27647 = CGMCC 1.3604</name>
    <dbReference type="NCBI Taxonomy" id="1218173"/>
    <lineage>
        <taxon>Bacteria</taxon>
        <taxon>Bacillati</taxon>
        <taxon>Bacillota</taxon>
        <taxon>Bacilli</taxon>
        <taxon>Bacillales</taxon>
        <taxon>Bacillaceae</taxon>
        <taxon>Alkalihalobacillus</taxon>
    </lineage>
</organism>
<evidence type="ECO:0000313" key="4">
    <source>
        <dbReference type="Proteomes" id="UP000297014"/>
    </source>
</evidence>
<evidence type="ECO:0000313" key="1">
    <source>
        <dbReference type="EMBL" id="KGA96348.1"/>
    </source>
</evidence>
<dbReference type="RefSeq" id="WP_003321935.1">
    <property type="nucleotide sequence ID" value="NZ_ALPT02000065.1"/>
</dbReference>
<dbReference type="EMBL" id="ALPT02000065">
    <property type="protein sequence ID" value="KGA96348.1"/>
    <property type="molecule type" value="Genomic_DNA"/>
</dbReference>
<name>A0A094WK75_ALKAL</name>
<proteinExistence type="predicted"/>